<reference evidence="3" key="1">
    <citation type="submission" date="2023-06" db="EMBL/GenBank/DDBJ databases">
        <title>Genome-scale phylogeny and comparative genomics of the fungal order Sordariales.</title>
        <authorList>
            <consortium name="Lawrence Berkeley National Laboratory"/>
            <person name="Hensen N."/>
            <person name="Bonometti L."/>
            <person name="Westerberg I."/>
            <person name="Brannstrom I.O."/>
            <person name="Guillou S."/>
            <person name="Cros-Aarteil S."/>
            <person name="Calhoun S."/>
            <person name="Haridas S."/>
            <person name="Kuo A."/>
            <person name="Mondo S."/>
            <person name="Pangilinan J."/>
            <person name="Riley R."/>
            <person name="LaButti K."/>
            <person name="Andreopoulos B."/>
            <person name="Lipzen A."/>
            <person name="Chen C."/>
            <person name="Yanf M."/>
            <person name="Daum C."/>
            <person name="Ng V."/>
            <person name="Clum A."/>
            <person name="Steindorff A."/>
            <person name="Ohm R."/>
            <person name="Martin F."/>
            <person name="Silar P."/>
            <person name="Natvig D."/>
            <person name="Lalanne C."/>
            <person name="Gautier V."/>
            <person name="Ament-velasquez S.L."/>
            <person name="Kruys A."/>
            <person name="Hutchinson M.I."/>
            <person name="Powell A.J."/>
            <person name="Barry K."/>
            <person name="Miller A.N."/>
            <person name="Grigoriev I.V."/>
            <person name="Debuchy R."/>
            <person name="Gladieux P."/>
            <person name="Thoren M.H."/>
            <person name="Johannesson H."/>
        </authorList>
    </citation>
    <scope>NUCLEOTIDE SEQUENCE</scope>
    <source>
        <strain evidence="3">SMH2392-1A</strain>
    </source>
</reference>
<dbReference type="AlphaFoldDB" id="A0AA40B4Q4"/>
<dbReference type="EMBL" id="JAUIRO010000002">
    <property type="protein sequence ID" value="KAK0727572.1"/>
    <property type="molecule type" value="Genomic_DNA"/>
</dbReference>
<protein>
    <recommendedName>
        <fullName evidence="2">Ysc84 actin-binding domain-containing protein</fullName>
    </recommendedName>
</protein>
<evidence type="ECO:0000313" key="3">
    <source>
        <dbReference type="EMBL" id="KAK0727572.1"/>
    </source>
</evidence>
<dbReference type="InterPro" id="IPR007461">
    <property type="entry name" value="Ysc84_actin-binding"/>
</dbReference>
<organism evidence="3 4">
    <name type="scientific">Lasiosphaeria miniovina</name>
    <dbReference type="NCBI Taxonomy" id="1954250"/>
    <lineage>
        <taxon>Eukaryota</taxon>
        <taxon>Fungi</taxon>
        <taxon>Dikarya</taxon>
        <taxon>Ascomycota</taxon>
        <taxon>Pezizomycotina</taxon>
        <taxon>Sordariomycetes</taxon>
        <taxon>Sordariomycetidae</taxon>
        <taxon>Sordariales</taxon>
        <taxon>Lasiosphaeriaceae</taxon>
        <taxon>Lasiosphaeria</taxon>
    </lineage>
</organism>
<gene>
    <name evidence="3" type="ORF">B0T26DRAFT_600466</name>
</gene>
<evidence type="ECO:0000313" key="4">
    <source>
        <dbReference type="Proteomes" id="UP001172101"/>
    </source>
</evidence>
<feature type="domain" description="Ysc84 actin-binding" evidence="2">
    <location>
        <begin position="126"/>
        <end position="264"/>
    </location>
</feature>
<accession>A0AA40B4Q4</accession>
<evidence type="ECO:0000259" key="2">
    <source>
        <dbReference type="Pfam" id="PF04366"/>
    </source>
</evidence>
<dbReference type="GO" id="GO:0035091">
    <property type="term" value="F:phosphatidylinositol binding"/>
    <property type="evidence" value="ECO:0007669"/>
    <property type="project" value="TreeGrafter"/>
</dbReference>
<feature type="region of interest" description="Disordered" evidence="1">
    <location>
        <begin position="262"/>
        <end position="286"/>
    </location>
</feature>
<comment type="caution">
    <text evidence="3">The sequence shown here is derived from an EMBL/GenBank/DDBJ whole genome shotgun (WGS) entry which is preliminary data.</text>
</comment>
<dbReference type="RefSeq" id="XP_060300427.1">
    <property type="nucleotide sequence ID" value="XM_060435722.1"/>
</dbReference>
<dbReference type="CDD" id="cd11524">
    <property type="entry name" value="SYLF"/>
    <property type="match status" value="1"/>
</dbReference>
<dbReference type="Pfam" id="PF04366">
    <property type="entry name" value="Ysc84"/>
    <property type="match status" value="1"/>
</dbReference>
<sequence length="286" mass="29563">SPSDKPTFGERLHQWSVKAGAPINKMANKLGSEAFWPSSMDLECDKAARILQSFCSNSSNSSSSSKKPSQKALVKIPPRAIQTAAGLAIFTTFRTGLHVSGAGGSGVVVSRLPNGGWSPPSGFVVHTLGAGFMAGVDIYDCVCVLRTRDAVRAFSARPRLSLGGEIGLAAGPVGAGASFESALGGSAGDDTAKPVWSYMKSRGFYAGVQADGTVVVARPDANAAFYGRKGVTVDEILRGDVPAQGPPGMWPSGARQLMRALNAADGRRDADGSAAREPSRGPRPGD</sequence>
<feature type="non-terminal residue" evidence="3">
    <location>
        <position position="286"/>
    </location>
</feature>
<dbReference type="GeneID" id="85318992"/>
<dbReference type="PANTHER" id="PTHR15629:SF8">
    <property type="entry name" value="DUF500 DOMAIN PROTEIN (AFU_ORTHOLOGUE AFUA_5G07310)"/>
    <property type="match status" value="1"/>
</dbReference>
<proteinExistence type="predicted"/>
<evidence type="ECO:0000256" key="1">
    <source>
        <dbReference type="SAM" id="MobiDB-lite"/>
    </source>
</evidence>
<dbReference type="InterPro" id="IPR051702">
    <property type="entry name" value="SH3_domain_YSC84-like"/>
</dbReference>
<feature type="non-terminal residue" evidence="3">
    <location>
        <position position="1"/>
    </location>
</feature>
<dbReference type="PANTHER" id="PTHR15629">
    <property type="entry name" value="SH3YL1 PROTEIN"/>
    <property type="match status" value="1"/>
</dbReference>
<dbReference type="Proteomes" id="UP001172101">
    <property type="component" value="Unassembled WGS sequence"/>
</dbReference>
<keyword evidence="4" id="KW-1185">Reference proteome</keyword>
<name>A0AA40B4Q4_9PEZI</name>
<feature type="compositionally biased region" description="Basic and acidic residues" evidence="1">
    <location>
        <begin position="277"/>
        <end position="286"/>
    </location>
</feature>